<gene>
    <name evidence="9" type="ORF">PG996_013742</name>
</gene>
<dbReference type="InterPro" id="IPR002402">
    <property type="entry name" value="Cyt_P450_E_grp-II"/>
</dbReference>
<dbReference type="EMBL" id="JAQQWM010000009">
    <property type="protein sequence ID" value="KAK8045678.1"/>
    <property type="molecule type" value="Genomic_DNA"/>
</dbReference>
<dbReference type="InterPro" id="IPR036396">
    <property type="entry name" value="Cyt_P450_sf"/>
</dbReference>
<evidence type="ECO:0000256" key="2">
    <source>
        <dbReference type="ARBA" id="ARBA00010617"/>
    </source>
</evidence>
<dbReference type="Proteomes" id="UP001446871">
    <property type="component" value="Unassembled WGS sequence"/>
</dbReference>
<dbReference type="InterPro" id="IPR001128">
    <property type="entry name" value="Cyt_P450"/>
</dbReference>
<dbReference type="SUPFAM" id="SSF48264">
    <property type="entry name" value="Cytochrome P450"/>
    <property type="match status" value="1"/>
</dbReference>
<accession>A0ABR1TJ27</accession>
<dbReference type="InterPro" id="IPR017972">
    <property type="entry name" value="Cyt_P450_CS"/>
</dbReference>
<keyword evidence="4 8" id="KW-0479">Metal-binding</keyword>
<evidence type="ECO:0000313" key="10">
    <source>
        <dbReference type="Proteomes" id="UP001446871"/>
    </source>
</evidence>
<evidence type="ECO:0000313" key="9">
    <source>
        <dbReference type="EMBL" id="KAK8045678.1"/>
    </source>
</evidence>
<keyword evidence="10" id="KW-1185">Reference proteome</keyword>
<evidence type="ECO:0000256" key="3">
    <source>
        <dbReference type="ARBA" id="ARBA00022617"/>
    </source>
</evidence>
<comment type="caution">
    <text evidence="9">The sequence shown here is derived from an EMBL/GenBank/DDBJ whole genome shotgun (WGS) entry which is preliminary data.</text>
</comment>
<dbReference type="PANTHER" id="PTHR24287:SF1">
    <property type="entry name" value="P450, PUTATIVE (EUROFUNG)-RELATED"/>
    <property type="match status" value="1"/>
</dbReference>
<dbReference type="InterPro" id="IPR002974">
    <property type="entry name" value="Cyt_P450_E_CYP52_ascomycetes"/>
</dbReference>
<dbReference type="InterPro" id="IPR047146">
    <property type="entry name" value="Cyt_P450_E_CYP52_fungi"/>
</dbReference>
<keyword evidence="3 8" id="KW-0349">Heme</keyword>
<evidence type="ECO:0000256" key="7">
    <source>
        <dbReference type="ARBA" id="ARBA00023033"/>
    </source>
</evidence>
<evidence type="ECO:0000256" key="6">
    <source>
        <dbReference type="ARBA" id="ARBA00023004"/>
    </source>
</evidence>
<evidence type="ECO:0000256" key="5">
    <source>
        <dbReference type="ARBA" id="ARBA00023002"/>
    </source>
</evidence>
<evidence type="ECO:0000256" key="8">
    <source>
        <dbReference type="RuleBase" id="RU000461"/>
    </source>
</evidence>
<keyword evidence="6 8" id="KW-0408">Iron</keyword>
<protein>
    <submittedName>
        <fullName evidence="9">Cytochrome P450 alkane hydroxylase</fullName>
    </submittedName>
</protein>
<keyword evidence="7 8" id="KW-0503">Monooxygenase</keyword>
<organism evidence="9 10">
    <name type="scientific">Apiospora saccharicola</name>
    <dbReference type="NCBI Taxonomy" id="335842"/>
    <lineage>
        <taxon>Eukaryota</taxon>
        <taxon>Fungi</taxon>
        <taxon>Dikarya</taxon>
        <taxon>Ascomycota</taxon>
        <taxon>Pezizomycotina</taxon>
        <taxon>Sordariomycetes</taxon>
        <taxon>Xylariomycetidae</taxon>
        <taxon>Amphisphaeriales</taxon>
        <taxon>Apiosporaceae</taxon>
        <taxon>Apiospora</taxon>
    </lineage>
</organism>
<comment type="similarity">
    <text evidence="2 8">Belongs to the cytochrome P450 family.</text>
</comment>
<dbReference type="PRINTS" id="PR01239">
    <property type="entry name" value="EP450IICYP52"/>
</dbReference>
<name>A0ABR1TJ27_9PEZI</name>
<comment type="cofactor">
    <cofactor evidence="1">
        <name>heme</name>
        <dbReference type="ChEBI" id="CHEBI:30413"/>
    </cofactor>
</comment>
<keyword evidence="5 8" id="KW-0560">Oxidoreductase</keyword>
<dbReference type="Gene3D" id="1.10.630.10">
    <property type="entry name" value="Cytochrome P450"/>
    <property type="match status" value="1"/>
</dbReference>
<reference evidence="9 10" key="1">
    <citation type="submission" date="2023-01" db="EMBL/GenBank/DDBJ databases">
        <title>Analysis of 21 Apiospora genomes using comparative genomics revels a genus with tremendous synthesis potential of carbohydrate active enzymes and secondary metabolites.</title>
        <authorList>
            <person name="Sorensen T."/>
        </authorList>
    </citation>
    <scope>NUCLEOTIDE SEQUENCE [LARGE SCALE GENOMIC DNA]</scope>
    <source>
        <strain evidence="9 10">CBS 83171</strain>
    </source>
</reference>
<dbReference type="PROSITE" id="PS00086">
    <property type="entry name" value="CYTOCHROME_P450"/>
    <property type="match status" value="1"/>
</dbReference>
<sequence length="515" mass="58459">MSLDTHITGLQRDAMPSSPPLLQTIRQHPVLGLLGLIFAVQLIRSVLRRLEIRRFKRAHGCKEPPAFPQREYIFGYDAWKRLSAERAARRILPAAMQRSQTLGRTNSIVFMGQKYIVTSDEDNIRAAYSVQSADYGIDCRLSYMKPLLGEGIFTLEGPKWQHSRAMIRPAFTRAQLSELSAIETHVQHLINCIPDGSTVDMLPLLFNMALDNGTEFLLGTSVGVQNSPRDSEAWRFSDAWDYAGEAMQRQSELGMWGSLMWDPKYNASIKVVHRFIDSLVADTLRHGPKPGRYNLLGELVRDLQDPLRLRGELLCVLLAARDTTSSFLATTFYYLARHPQVWQKLQAEVDALEGQIPDYEILKSMKYMKAVLNESLRLVPPVPRNIRVARHDATLPRGGGPDRKSPVFVPKGTTVVFPICATHREPTIWGSDSEEFRPERWLDEKFRPIWAFIPFGGGHRICVGQQNAMTVATYALTRLLQTFGRIEAKDSMPWEENLSAVQTNMHGCKIAMWRK</sequence>
<dbReference type="Pfam" id="PF00067">
    <property type="entry name" value="p450"/>
    <property type="match status" value="1"/>
</dbReference>
<proteinExistence type="inferred from homology"/>
<evidence type="ECO:0000256" key="1">
    <source>
        <dbReference type="ARBA" id="ARBA00001971"/>
    </source>
</evidence>
<dbReference type="PRINTS" id="PR00385">
    <property type="entry name" value="P450"/>
</dbReference>
<dbReference type="PRINTS" id="PR00464">
    <property type="entry name" value="EP450II"/>
</dbReference>
<evidence type="ECO:0000256" key="4">
    <source>
        <dbReference type="ARBA" id="ARBA00022723"/>
    </source>
</evidence>
<dbReference type="CDD" id="cd11063">
    <property type="entry name" value="CYP52"/>
    <property type="match status" value="1"/>
</dbReference>
<dbReference type="PANTHER" id="PTHR24287">
    <property type="entry name" value="P450, PUTATIVE (EUROFUNG)-RELATED"/>
    <property type="match status" value="1"/>
</dbReference>